<protein>
    <recommendedName>
        <fullName evidence="8">EGF-like domain-containing protein</fullName>
    </recommendedName>
</protein>
<feature type="region of interest" description="Disordered" evidence="7">
    <location>
        <begin position="227"/>
        <end position="249"/>
    </location>
</feature>
<dbReference type="SMART" id="SM00179">
    <property type="entry name" value="EGF_CA"/>
    <property type="match status" value="2"/>
</dbReference>
<feature type="domain" description="EGF-like" evidence="8">
    <location>
        <begin position="138"/>
        <end position="179"/>
    </location>
</feature>
<dbReference type="Gene3D" id="2.10.25.10">
    <property type="entry name" value="Laminin"/>
    <property type="match status" value="4"/>
</dbReference>
<dbReference type="InterPro" id="IPR018097">
    <property type="entry name" value="EGF_Ca-bd_CS"/>
</dbReference>
<dbReference type="PROSITE" id="PS50026">
    <property type="entry name" value="EGF_3"/>
    <property type="match status" value="4"/>
</dbReference>
<keyword evidence="4 6" id="KW-1015">Disulfide bond</keyword>
<dbReference type="Proteomes" id="UP001162162">
    <property type="component" value="Unassembled WGS sequence"/>
</dbReference>
<dbReference type="CDD" id="cd00054">
    <property type="entry name" value="EGF_CA"/>
    <property type="match status" value="1"/>
</dbReference>
<sequence length="249" mass="27545">MKENDLDHQLHFDPCEEGRAQCSENSACVVENDSFRCVCNPGFQHFYTGRETVCADINECQAGQHECDYNAQCINVVGAYTCQCNPGFEGDGRHCRSVTSCRNVTCGENAECVENNNVAECRCIAGFTGDGQYCRPKVSHSCDEANNCSPFGYCSINPETNNYYCGCLPGYVGDGYTCEQAETTTNSYPETTVTRELQRCLVGVCWCPTGYIAETGTKYCIPDEDATYPPETSTQPDEAERGAIHKYEY</sequence>
<feature type="domain" description="EGF-like" evidence="8">
    <location>
        <begin position="56"/>
        <end position="96"/>
    </location>
</feature>
<name>A0AAV8YFI7_9CUCU</name>
<dbReference type="AlphaFoldDB" id="A0AAV8YFI7"/>
<feature type="domain" description="EGF-like" evidence="8">
    <location>
        <begin position="11"/>
        <end position="49"/>
    </location>
</feature>
<dbReference type="PANTHER" id="PTHR24042:SF8">
    <property type="match status" value="1"/>
</dbReference>
<evidence type="ECO:0000256" key="2">
    <source>
        <dbReference type="ARBA" id="ARBA00022729"/>
    </source>
</evidence>
<dbReference type="InterPro" id="IPR000152">
    <property type="entry name" value="EGF-type_Asp/Asn_hydroxyl_site"/>
</dbReference>
<keyword evidence="3" id="KW-0677">Repeat</keyword>
<dbReference type="PROSITE" id="PS00010">
    <property type="entry name" value="ASX_HYDROXYL"/>
    <property type="match status" value="1"/>
</dbReference>
<keyword evidence="5" id="KW-0325">Glycoprotein</keyword>
<gene>
    <name evidence="9" type="ORF">NQ318_000507</name>
</gene>
<accession>A0AAV8YFI7</accession>
<dbReference type="GO" id="GO:0005509">
    <property type="term" value="F:calcium ion binding"/>
    <property type="evidence" value="ECO:0007669"/>
    <property type="project" value="InterPro"/>
</dbReference>
<dbReference type="Pfam" id="PF07645">
    <property type="entry name" value="EGF_CA"/>
    <property type="match status" value="1"/>
</dbReference>
<dbReference type="InterPro" id="IPR051586">
    <property type="entry name" value="PKC-binding_NELL"/>
</dbReference>
<evidence type="ECO:0000256" key="6">
    <source>
        <dbReference type="PROSITE-ProRule" id="PRU00076"/>
    </source>
</evidence>
<dbReference type="InterPro" id="IPR000742">
    <property type="entry name" value="EGF"/>
</dbReference>
<dbReference type="PROSITE" id="PS01186">
    <property type="entry name" value="EGF_2"/>
    <property type="match status" value="3"/>
</dbReference>
<organism evidence="9 10">
    <name type="scientific">Aromia moschata</name>
    <dbReference type="NCBI Taxonomy" id="1265417"/>
    <lineage>
        <taxon>Eukaryota</taxon>
        <taxon>Metazoa</taxon>
        <taxon>Ecdysozoa</taxon>
        <taxon>Arthropoda</taxon>
        <taxon>Hexapoda</taxon>
        <taxon>Insecta</taxon>
        <taxon>Pterygota</taxon>
        <taxon>Neoptera</taxon>
        <taxon>Endopterygota</taxon>
        <taxon>Coleoptera</taxon>
        <taxon>Polyphaga</taxon>
        <taxon>Cucujiformia</taxon>
        <taxon>Chrysomeloidea</taxon>
        <taxon>Cerambycidae</taxon>
        <taxon>Cerambycinae</taxon>
        <taxon>Callichromatini</taxon>
        <taxon>Aromia</taxon>
    </lineage>
</organism>
<dbReference type="PANTHER" id="PTHR24042">
    <property type="entry name" value="NEL HOMOLOG"/>
    <property type="match status" value="1"/>
</dbReference>
<evidence type="ECO:0000313" key="9">
    <source>
        <dbReference type="EMBL" id="KAJ8949809.1"/>
    </source>
</evidence>
<evidence type="ECO:0000256" key="3">
    <source>
        <dbReference type="ARBA" id="ARBA00022737"/>
    </source>
</evidence>
<keyword evidence="1 6" id="KW-0245">EGF-like domain</keyword>
<dbReference type="SUPFAM" id="SSF57184">
    <property type="entry name" value="Growth factor receptor domain"/>
    <property type="match status" value="1"/>
</dbReference>
<reference evidence="9" key="1">
    <citation type="journal article" date="2023" name="Insect Mol. Biol.">
        <title>Genome sequencing provides insights into the evolution of gene families encoding plant cell wall-degrading enzymes in longhorned beetles.</title>
        <authorList>
            <person name="Shin N.R."/>
            <person name="Okamura Y."/>
            <person name="Kirsch R."/>
            <person name="Pauchet Y."/>
        </authorList>
    </citation>
    <scope>NUCLEOTIDE SEQUENCE</scope>
    <source>
        <strain evidence="9">AMC_N1</strain>
    </source>
</reference>
<feature type="disulfide bond" evidence="6">
    <location>
        <begin position="148"/>
        <end position="165"/>
    </location>
</feature>
<evidence type="ECO:0000256" key="1">
    <source>
        <dbReference type="ARBA" id="ARBA00022536"/>
    </source>
</evidence>
<comment type="caution">
    <text evidence="6">Lacks conserved residue(s) required for the propagation of feature annotation.</text>
</comment>
<evidence type="ECO:0000256" key="5">
    <source>
        <dbReference type="ARBA" id="ARBA00023180"/>
    </source>
</evidence>
<dbReference type="PROSITE" id="PS01187">
    <property type="entry name" value="EGF_CA"/>
    <property type="match status" value="1"/>
</dbReference>
<dbReference type="FunFam" id="2.10.25.10:FF:000038">
    <property type="entry name" value="Fibrillin 2"/>
    <property type="match status" value="1"/>
</dbReference>
<dbReference type="Pfam" id="PF12947">
    <property type="entry name" value="EGF_3"/>
    <property type="match status" value="1"/>
</dbReference>
<keyword evidence="2" id="KW-0732">Signal</keyword>
<comment type="caution">
    <text evidence="9">The sequence shown here is derived from an EMBL/GenBank/DDBJ whole genome shotgun (WGS) entry which is preliminary data.</text>
</comment>
<evidence type="ECO:0000313" key="10">
    <source>
        <dbReference type="Proteomes" id="UP001162162"/>
    </source>
</evidence>
<evidence type="ECO:0000256" key="4">
    <source>
        <dbReference type="ARBA" id="ARBA00023157"/>
    </source>
</evidence>
<dbReference type="InterPro" id="IPR049883">
    <property type="entry name" value="NOTCH1_EGF-like"/>
</dbReference>
<proteinExistence type="predicted"/>
<evidence type="ECO:0000256" key="7">
    <source>
        <dbReference type="SAM" id="MobiDB-lite"/>
    </source>
</evidence>
<evidence type="ECO:0000259" key="8">
    <source>
        <dbReference type="PROSITE" id="PS50026"/>
    </source>
</evidence>
<feature type="domain" description="EGF-like" evidence="8">
    <location>
        <begin position="97"/>
        <end position="135"/>
    </location>
</feature>
<dbReference type="EMBL" id="JAPWTK010000109">
    <property type="protein sequence ID" value="KAJ8949809.1"/>
    <property type="molecule type" value="Genomic_DNA"/>
</dbReference>
<dbReference type="SMART" id="SM00181">
    <property type="entry name" value="EGF"/>
    <property type="match status" value="4"/>
</dbReference>
<dbReference type="InterPro" id="IPR009030">
    <property type="entry name" value="Growth_fac_rcpt_cys_sf"/>
</dbReference>
<dbReference type="SUPFAM" id="SSF57196">
    <property type="entry name" value="EGF/Laminin"/>
    <property type="match status" value="1"/>
</dbReference>
<keyword evidence="10" id="KW-1185">Reference proteome</keyword>
<dbReference type="GO" id="GO:0008201">
    <property type="term" value="F:heparin binding"/>
    <property type="evidence" value="ECO:0007669"/>
    <property type="project" value="TreeGrafter"/>
</dbReference>
<dbReference type="InterPro" id="IPR024731">
    <property type="entry name" value="NELL2-like_EGF"/>
</dbReference>
<feature type="compositionally biased region" description="Basic and acidic residues" evidence="7">
    <location>
        <begin position="238"/>
        <end position="249"/>
    </location>
</feature>
<dbReference type="InterPro" id="IPR001881">
    <property type="entry name" value="EGF-like_Ca-bd_dom"/>
</dbReference>
<dbReference type="GO" id="GO:0005615">
    <property type="term" value="C:extracellular space"/>
    <property type="evidence" value="ECO:0007669"/>
    <property type="project" value="TreeGrafter"/>
</dbReference>